<proteinExistence type="predicted"/>
<dbReference type="Gene3D" id="3.40.190.10">
    <property type="entry name" value="Periplasmic binding protein-like II"/>
    <property type="match status" value="1"/>
</dbReference>
<organism evidence="1 2">
    <name type="scientific">Microlunatus parietis</name>
    <dbReference type="NCBI Taxonomy" id="682979"/>
    <lineage>
        <taxon>Bacteria</taxon>
        <taxon>Bacillati</taxon>
        <taxon>Actinomycetota</taxon>
        <taxon>Actinomycetes</taxon>
        <taxon>Propionibacteriales</taxon>
        <taxon>Propionibacteriaceae</taxon>
        <taxon>Microlunatus</taxon>
    </lineage>
</organism>
<dbReference type="RefSeq" id="WP_179749917.1">
    <property type="nucleotide sequence ID" value="NZ_JACCBU010000001.1"/>
</dbReference>
<evidence type="ECO:0000313" key="2">
    <source>
        <dbReference type="Proteomes" id="UP000569914"/>
    </source>
</evidence>
<dbReference type="InterPro" id="IPR050490">
    <property type="entry name" value="Bact_solute-bd_prot1"/>
</dbReference>
<dbReference type="PANTHER" id="PTHR43649">
    <property type="entry name" value="ARABINOSE-BINDING PROTEIN-RELATED"/>
    <property type="match status" value="1"/>
</dbReference>
<dbReference type="PROSITE" id="PS51318">
    <property type="entry name" value="TAT"/>
    <property type="match status" value="1"/>
</dbReference>
<protein>
    <submittedName>
        <fullName evidence="1">sn-glycerol 3-phosphate transport system substrate-binding protein</fullName>
    </submittedName>
</protein>
<sequence>MISQSSVSRRGFLAGAGALAAVPLVGCTQFGVGYSQPGGSIPGEFARRLRIVFWSAFTGDNLPILAGLVDRFNRSQTDIYAEVQTFDSYDGVDQKLAAGLQARQIPDLVVLSDISWNRYFLNDTLEPLNDYFDDAFPPAAFHDRLLAEGIVDDVIYWTPFARSTPLLYVNPEILAAAGLPERAPKTWDEFRDWGKQLAGVTYRGGTPRMRAFTGGDDWYFQGQLWSFGGGISDGFDIILDSPDSLAAARFDHDLIHVDKSGYLAQSHVNDFTAGMVACIEGSTGTLAKITKASQFPVLAGFLPQQKQIGVPSGGSGLAIMKYAEPERKQAAFELIKFMAAEEQSSEWSIGTGYMPVTKTAMQSAAISKIVADNPNYAVAVKQLEIATGPDAVRKYVQTSIQKMKTSIQRIYASAEDPDAIMKGTANDLRRSTERILKQYPNKISR</sequence>
<dbReference type="Pfam" id="PF13416">
    <property type="entry name" value="SBP_bac_8"/>
    <property type="match status" value="1"/>
</dbReference>
<dbReference type="InterPro" id="IPR006311">
    <property type="entry name" value="TAT_signal"/>
</dbReference>
<dbReference type="AlphaFoldDB" id="A0A7Y9LB46"/>
<dbReference type="PANTHER" id="PTHR43649:SF30">
    <property type="entry name" value="ABC TRANSPORTER SUBSTRATE-BINDING PROTEIN"/>
    <property type="match status" value="1"/>
</dbReference>
<dbReference type="InterPro" id="IPR006059">
    <property type="entry name" value="SBP"/>
</dbReference>
<dbReference type="Proteomes" id="UP000569914">
    <property type="component" value="Unassembled WGS sequence"/>
</dbReference>
<dbReference type="EMBL" id="JACCBU010000001">
    <property type="protein sequence ID" value="NYE70453.1"/>
    <property type="molecule type" value="Genomic_DNA"/>
</dbReference>
<accession>A0A7Y9LB46</accession>
<gene>
    <name evidence="1" type="ORF">BKA15_001782</name>
</gene>
<reference evidence="1 2" key="1">
    <citation type="submission" date="2020-07" db="EMBL/GenBank/DDBJ databases">
        <title>Sequencing the genomes of 1000 actinobacteria strains.</title>
        <authorList>
            <person name="Klenk H.-P."/>
        </authorList>
    </citation>
    <scope>NUCLEOTIDE SEQUENCE [LARGE SCALE GENOMIC DNA]</scope>
    <source>
        <strain evidence="1 2">DSM 22083</strain>
    </source>
</reference>
<dbReference type="SUPFAM" id="SSF53850">
    <property type="entry name" value="Periplasmic binding protein-like II"/>
    <property type="match status" value="1"/>
</dbReference>
<dbReference type="CDD" id="cd14748">
    <property type="entry name" value="PBP2_UgpB"/>
    <property type="match status" value="1"/>
</dbReference>
<comment type="caution">
    <text evidence="1">The sequence shown here is derived from an EMBL/GenBank/DDBJ whole genome shotgun (WGS) entry which is preliminary data.</text>
</comment>
<name>A0A7Y9LB46_9ACTN</name>
<evidence type="ECO:0000313" key="1">
    <source>
        <dbReference type="EMBL" id="NYE70453.1"/>
    </source>
</evidence>
<keyword evidence="2" id="KW-1185">Reference proteome</keyword>